<proteinExistence type="predicted"/>
<organism evidence="1 2">
    <name type="scientific">Halostreptopolyspora alba</name>
    <dbReference type="NCBI Taxonomy" id="2487137"/>
    <lineage>
        <taxon>Bacteria</taxon>
        <taxon>Bacillati</taxon>
        <taxon>Actinomycetota</taxon>
        <taxon>Actinomycetes</taxon>
        <taxon>Streptosporangiales</taxon>
        <taxon>Nocardiopsidaceae</taxon>
        <taxon>Halostreptopolyspora</taxon>
    </lineage>
</organism>
<dbReference type="OrthoDB" id="3430966at2"/>
<comment type="caution">
    <text evidence="1">The sequence shown here is derived from an EMBL/GenBank/DDBJ whole genome shotgun (WGS) entry which is preliminary data.</text>
</comment>
<evidence type="ECO:0000313" key="2">
    <source>
        <dbReference type="Proteomes" id="UP000269198"/>
    </source>
</evidence>
<name>A0A3N0EHT3_9ACTN</name>
<gene>
    <name evidence="1" type="ORF">EFW17_00780</name>
</gene>
<dbReference type="Proteomes" id="UP000269198">
    <property type="component" value="Unassembled WGS sequence"/>
</dbReference>
<dbReference type="AlphaFoldDB" id="A0A3N0EHT3"/>
<evidence type="ECO:0000313" key="1">
    <source>
        <dbReference type="EMBL" id="RNL87392.1"/>
    </source>
</evidence>
<accession>A0A3N0EHT3</accession>
<sequence length="193" mass="20405">MSALAAAVLVLMVGGVWGIIRLSEAGGEYEAAPDCEVARTSTLESLVSDHETEIEQPIDGLAEDWREGYECRWVTPEDATETPSAARVVMVHNSNHSGGDAEEEAAGALRAAADGNSAETVEDLGDTALAWSETESGFDWGCVGVQLSNLFVMSCYTAAADFQASESIPADESVAGAEKLARDITQRIEDGEF</sequence>
<dbReference type="RefSeq" id="WP_123199257.1">
    <property type="nucleotide sequence ID" value="NZ_RJMB01000001.1"/>
</dbReference>
<protein>
    <recommendedName>
        <fullName evidence="3">DUF3558 domain-containing protein</fullName>
    </recommendedName>
</protein>
<dbReference type="EMBL" id="RJMB01000001">
    <property type="protein sequence ID" value="RNL87392.1"/>
    <property type="molecule type" value="Genomic_DNA"/>
</dbReference>
<reference evidence="1 2" key="1">
    <citation type="submission" date="2018-11" db="EMBL/GenBank/DDBJ databases">
        <title>The genome draft of YIM 96095.</title>
        <authorList>
            <person name="Tang S.-K."/>
            <person name="Chunyu W.-X."/>
            <person name="Feng Y.-Z."/>
        </authorList>
    </citation>
    <scope>NUCLEOTIDE SEQUENCE [LARGE SCALE GENOMIC DNA]</scope>
    <source>
        <strain evidence="1 2">YIM 96095</strain>
    </source>
</reference>
<evidence type="ECO:0008006" key="3">
    <source>
        <dbReference type="Google" id="ProtNLM"/>
    </source>
</evidence>
<keyword evidence="2" id="KW-1185">Reference proteome</keyword>